<dbReference type="NCBIfam" id="NF003921">
    <property type="entry name" value="PRK05443.2-2"/>
    <property type="match status" value="1"/>
</dbReference>
<feature type="binding site" evidence="6">
    <location>
        <position position="574"/>
    </location>
    <ligand>
        <name>ATP</name>
        <dbReference type="ChEBI" id="CHEBI:30616"/>
    </ligand>
</feature>
<comment type="function">
    <text evidence="6 7">Catalyzes the reversible transfer of the terminal phosphate of ATP to form a long-chain polyphosphate (polyP).</text>
</comment>
<comment type="cofactor">
    <cofactor evidence="6">
        <name>Mg(2+)</name>
        <dbReference type="ChEBI" id="CHEBI:18420"/>
    </cofactor>
</comment>
<dbReference type="GO" id="GO:0046872">
    <property type="term" value="F:metal ion binding"/>
    <property type="evidence" value="ECO:0007669"/>
    <property type="project" value="UniProtKB-KW"/>
</dbReference>
<comment type="PTM">
    <text evidence="6 7">An intermediate of this reaction is the autophosphorylated ppk in which a phosphate is covalently linked to a histidine residue through a N-P bond.</text>
</comment>
<evidence type="ECO:0000256" key="4">
    <source>
        <dbReference type="ARBA" id="ARBA00022777"/>
    </source>
</evidence>
<dbReference type="Pfam" id="PF13090">
    <property type="entry name" value="PP_kinase_C"/>
    <property type="match status" value="1"/>
</dbReference>
<dbReference type="InterPro" id="IPR025200">
    <property type="entry name" value="PPK_C_dom2"/>
</dbReference>
<gene>
    <name evidence="12" type="primary">ppk1</name>
    <name evidence="6" type="synonym">ppk</name>
    <name evidence="12" type="ORF">J0I24_12905</name>
</gene>
<dbReference type="SUPFAM" id="SSF56024">
    <property type="entry name" value="Phospholipase D/nuclease"/>
    <property type="match status" value="2"/>
</dbReference>
<proteinExistence type="inferred from homology"/>
<protein>
    <recommendedName>
        <fullName evidence="6 7">Polyphosphate kinase</fullName>
        <ecNumber evidence="6 7">2.7.4.1</ecNumber>
    </recommendedName>
    <alternativeName>
        <fullName evidence="6">ATP-polyphosphate phosphotransferase</fullName>
    </alternativeName>
    <alternativeName>
        <fullName evidence="6">Polyphosphoric acid kinase</fullName>
    </alternativeName>
</protein>
<feature type="active site" description="Phosphohistidine intermediate" evidence="6">
    <location>
        <position position="439"/>
    </location>
</feature>
<keyword evidence="4 6" id="KW-0418">Kinase</keyword>
<dbReference type="InterPro" id="IPR036830">
    <property type="entry name" value="PP_kinase_middle_dom_sf"/>
</dbReference>
<feature type="binding site" evidence="6">
    <location>
        <position position="379"/>
    </location>
    <ligand>
        <name>Mg(2+)</name>
        <dbReference type="ChEBI" id="CHEBI:18420"/>
    </ligand>
</feature>
<dbReference type="GO" id="GO:0008976">
    <property type="term" value="F:polyphosphate kinase activity"/>
    <property type="evidence" value="ECO:0007669"/>
    <property type="project" value="UniProtKB-UniRule"/>
</dbReference>
<comment type="similarity">
    <text evidence="6 7">Belongs to the polyphosphate kinase 1 (PPK1) family.</text>
</comment>
<dbReference type="CDD" id="cd09165">
    <property type="entry name" value="PLDc_PaPPK1_C1_like"/>
    <property type="match status" value="1"/>
</dbReference>
<dbReference type="InterPro" id="IPR036832">
    <property type="entry name" value="PPK_N_dom_sf"/>
</dbReference>
<dbReference type="Pfam" id="PF17941">
    <property type="entry name" value="PP_kinase_C_1"/>
    <property type="match status" value="1"/>
</dbReference>
<dbReference type="HAMAP" id="MF_00347">
    <property type="entry name" value="Polyphosphate_kinase"/>
    <property type="match status" value="1"/>
</dbReference>
<feature type="domain" description="Polyphosphate kinase C-terminal" evidence="11">
    <location>
        <begin position="335"/>
        <end position="506"/>
    </location>
</feature>
<evidence type="ECO:0000256" key="1">
    <source>
        <dbReference type="ARBA" id="ARBA00022553"/>
    </source>
</evidence>
<evidence type="ECO:0000256" key="5">
    <source>
        <dbReference type="ARBA" id="ARBA00022840"/>
    </source>
</evidence>
<evidence type="ECO:0000256" key="3">
    <source>
        <dbReference type="ARBA" id="ARBA00022741"/>
    </source>
</evidence>
<dbReference type="NCBIfam" id="NF003918">
    <property type="entry name" value="PRK05443.1-2"/>
    <property type="match status" value="1"/>
</dbReference>
<dbReference type="CDD" id="cd09168">
    <property type="entry name" value="PLDc_PaPPK1_C2_like"/>
    <property type="match status" value="1"/>
</dbReference>
<evidence type="ECO:0000313" key="12">
    <source>
        <dbReference type="EMBL" id="MBN8745184.1"/>
    </source>
</evidence>
<dbReference type="InterPro" id="IPR041108">
    <property type="entry name" value="PP_kinase_C_1"/>
</dbReference>
<dbReference type="RefSeq" id="WP_276731657.1">
    <property type="nucleotide sequence ID" value="NZ_JAFKMR010000025.1"/>
</dbReference>
<feature type="binding site" evidence="6">
    <location>
        <position position="409"/>
    </location>
    <ligand>
        <name>Mg(2+)</name>
        <dbReference type="ChEBI" id="CHEBI:18420"/>
    </ligand>
</feature>
<dbReference type="PIRSF" id="PIRSF015589">
    <property type="entry name" value="PP_kinase"/>
    <property type="match status" value="1"/>
</dbReference>
<keyword evidence="3 6" id="KW-0547">Nucleotide-binding</keyword>
<dbReference type="PANTHER" id="PTHR30218">
    <property type="entry name" value="POLYPHOSPHATE KINASE"/>
    <property type="match status" value="1"/>
</dbReference>
<evidence type="ECO:0000256" key="6">
    <source>
        <dbReference type="HAMAP-Rule" id="MF_00347"/>
    </source>
</evidence>
<feature type="binding site" evidence="6">
    <location>
        <position position="602"/>
    </location>
    <ligand>
        <name>ATP</name>
        <dbReference type="ChEBI" id="CHEBI:30616"/>
    </ligand>
</feature>
<dbReference type="Proteomes" id="UP000664800">
    <property type="component" value="Unassembled WGS sequence"/>
</dbReference>
<evidence type="ECO:0000256" key="2">
    <source>
        <dbReference type="ARBA" id="ARBA00022679"/>
    </source>
</evidence>
<feature type="domain" description="Polyphosphate kinase C-terminal" evidence="10">
    <location>
        <begin position="514"/>
        <end position="675"/>
    </location>
</feature>
<keyword evidence="2 6" id="KW-0808">Transferase</keyword>
<feature type="domain" description="Polyphosphate kinase N-terminal" evidence="9">
    <location>
        <begin position="11"/>
        <end position="115"/>
    </location>
</feature>
<dbReference type="SUPFAM" id="SSF140356">
    <property type="entry name" value="PPK N-terminal domain-like"/>
    <property type="match status" value="1"/>
</dbReference>
<keyword evidence="6" id="KW-0479">Metal-binding</keyword>
<keyword evidence="6" id="KW-0460">Magnesium</keyword>
<keyword evidence="5 6" id="KW-0067">ATP-binding</keyword>
<dbReference type="Gene3D" id="3.30.870.10">
    <property type="entry name" value="Endonuclease Chain A"/>
    <property type="match status" value="2"/>
</dbReference>
<dbReference type="AlphaFoldDB" id="A0A8I1MY09"/>
<evidence type="ECO:0000259" key="8">
    <source>
        <dbReference type="Pfam" id="PF02503"/>
    </source>
</evidence>
<dbReference type="EMBL" id="JAFKMR010000025">
    <property type="protein sequence ID" value="MBN8745184.1"/>
    <property type="molecule type" value="Genomic_DNA"/>
</dbReference>
<feature type="binding site" evidence="6">
    <location>
        <position position="478"/>
    </location>
    <ligand>
        <name>ATP</name>
        <dbReference type="ChEBI" id="CHEBI:30616"/>
    </ligand>
</feature>
<feature type="binding site" evidence="6">
    <location>
        <position position="48"/>
    </location>
    <ligand>
        <name>ATP</name>
        <dbReference type="ChEBI" id="CHEBI:30616"/>
    </ligand>
</feature>
<evidence type="ECO:0000259" key="10">
    <source>
        <dbReference type="Pfam" id="PF13090"/>
    </source>
</evidence>
<dbReference type="GO" id="GO:0009358">
    <property type="term" value="C:polyphosphate kinase complex"/>
    <property type="evidence" value="ECO:0007669"/>
    <property type="project" value="InterPro"/>
</dbReference>
<evidence type="ECO:0000313" key="13">
    <source>
        <dbReference type="Proteomes" id="UP000664800"/>
    </source>
</evidence>
<dbReference type="PANTHER" id="PTHR30218:SF0">
    <property type="entry name" value="POLYPHOSPHATE KINASE"/>
    <property type="match status" value="1"/>
</dbReference>
<evidence type="ECO:0000259" key="9">
    <source>
        <dbReference type="Pfam" id="PF13089"/>
    </source>
</evidence>
<comment type="caution">
    <text evidence="12">The sequence shown here is derived from an EMBL/GenBank/DDBJ whole genome shotgun (WGS) entry which is preliminary data.</text>
</comment>
<dbReference type="NCBIfam" id="NF003917">
    <property type="entry name" value="PRK05443.1-1"/>
    <property type="match status" value="1"/>
</dbReference>
<organism evidence="12 13">
    <name type="scientific">Thiomonas arsenitoxydans (strain DSM 22701 / CIP 110005 / 3As)</name>
    <dbReference type="NCBI Taxonomy" id="426114"/>
    <lineage>
        <taxon>Bacteria</taxon>
        <taxon>Pseudomonadati</taxon>
        <taxon>Pseudomonadota</taxon>
        <taxon>Betaproteobacteria</taxon>
        <taxon>Burkholderiales</taxon>
        <taxon>Thiomonas</taxon>
    </lineage>
</organism>
<dbReference type="Gene3D" id="1.20.58.310">
    <property type="entry name" value="Polyphosphate kinase N-terminal domain"/>
    <property type="match status" value="1"/>
</dbReference>
<reference evidence="12" key="1">
    <citation type="submission" date="2021-02" db="EMBL/GenBank/DDBJ databases">
        <title>Thiocyanate and organic carbon inputs drive convergent selection for specific autotrophic Afipia and Thiobacillus strains within complex microbiomes.</title>
        <authorList>
            <person name="Huddy R.J."/>
            <person name="Sachdeva R."/>
            <person name="Kadzinga F."/>
            <person name="Kantor R.S."/>
            <person name="Harrison S.T.L."/>
            <person name="Banfield J.F."/>
        </authorList>
    </citation>
    <scope>NUCLEOTIDE SEQUENCE</scope>
    <source>
        <strain evidence="12">SCN18_13_7_16_R3_B_64_19</strain>
    </source>
</reference>
<dbReference type="NCBIfam" id="TIGR03705">
    <property type="entry name" value="poly_P_kin"/>
    <property type="match status" value="1"/>
</dbReference>
<keyword evidence="1 6" id="KW-0597">Phosphoprotein</keyword>
<accession>A0A8I1MY09</accession>
<dbReference type="EC" id="2.7.4.1" evidence="6 7"/>
<dbReference type="GO" id="GO:0006799">
    <property type="term" value="P:polyphosphate biosynthetic process"/>
    <property type="evidence" value="ECO:0007669"/>
    <property type="project" value="UniProtKB-UniRule"/>
</dbReference>
<dbReference type="GO" id="GO:0005524">
    <property type="term" value="F:ATP binding"/>
    <property type="evidence" value="ECO:0007669"/>
    <property type="project" value="UniProtKB-KW"/>
</dbReference>
<name>A0A8I1MY09_THIA3</name>
<sequence>MSHPATAPRLLNRELGTLEFNRRVLFQALDETNPLLERLRFLSIVSSNMDEFFETRVATLQDMLEADPASRTPDGMLVSKALTEISERAHALIADQYRVLQQAVLPALDKQGIRLYRLPDWTDAQRAWAQHYFETEVSPLLTPIGLDPAHPFPRVINKNLVFAVQLGGTDAFGRNIELGVVQTPRTLPRVVPLPPELCDARYGFMLLSSCMQAFAGQLFPGLEVLGVHQFRVTRNSELFIDDDDITNLRAALQGELRARHFGDAVRLEVAADCPHAVIDRLLRENNIVPQDCYRVDGPVNLVRLQEILDYVNEPQLLFSPYLPALPRDWPGVDTEIFDRIRARDILLHHPYDAFAPVVDLVKTAARDPFVVAIKQTIYRTGGNSELMDALIEAARNGKEVTVVLELMARLDEETNINWSSRLEAAGAHVVFGVVGFKCHAKMLLIVRREAAEGTGRKVLRMYAHLGTGNYHARTARLYTDFGLMTANPEICEDARRVFLQITGSSQAQELRRLWQAPFTLHANVLAAIAREADHARSGKPARVWARINALLEPTVIEALYAASQAGVEVRLLVRGACMLRPGVEGLSDNIRVRSTIGRFLEHSRVFYFHNGGEAEVYISSADWMERNLLRRVEIAVPLLDNKIKAQVIREGLRMQWQHPGNAWEMDSEGNYHRPRGSRSRLSCHQVLMHSRLERKMFVPMEF</sequence>
<dbReference type="InterPro" id="IPR025198">
    <property type="entry name" value="PPK_N_dom"/>
</dbReference>
<evidence type="ECO:0000259" key="11">
    <source>
        <dbReference type="Pfam" id="PF17941"/>
    </source>
</evidence>
<dbReference type="Pfam" id="PF02503">
    <property type="entry name" value="PP_kinase"/>
    <property type="match status" value="1"/>
</dbReference>
<dbReference type="InterPro" id="IPR003414">
    <property type="entry name" value="PP_kinase"/>
</dbReference>
<comment type="catalytic activity">
    <reaction evidence="6 7">
        <text>[phosphate](n) + ATP = [phosphate](n+1) + ADP</text>
        <dbReference type="Rhea" id="RHEA:19573"/>
        <dbReference type="Rhea" id="RHEA-COMP:9859"/>
        <dbReference type="Rhea" id="RHEA-COMP:14280"/>
        <dbReference type="ChEBI" id="CHEBI:16838"/>
        <dbReference type="ChEBI" id="CHEBI:30616"/>
        <dbReference type="ChEBI" id="CHEBI:456216"/>
        <dbReference type="EC" id="2.7.4.1"/>
    </reaction>
</comment>
<dbReference type="Gene3D" id="3.30.1840.10">
    <property type="entry name" value="Polyphosphate kinase middle domain"/>
    <property type="match status" value="1"/>
</dbReference>
<dbReference type="SUPFAM" id="SSF143724">
    <property type="entry name" value="PHP14-like"/>
    <property type="match status" value="1"/>
</dbReference>
<evidence type="ECO:0000256" key="7">
    <source>
        <dbReference type="RuleBase" id="RU003800"/>
    </source>
</evidence>
<dbReference type="InterPro" id="IPR024953">
    <property type="entry name" value="PP_kinase_middle"/>
</dbReference>
<dbReference type="Pfam" id="PF13089">
    <property type="entry name" value="PP_kinase_N"/>
    <property type="match status" value="1"/>
</dbReference>
<feature type="domain" description="Polyphosphate kinase middle" evidence="8">
    <location>
        <begin position="125"/>
        <end position="306"/>
    </location>
</feature>